<dbReference type="InterPro" id="IPR020904">
    <property type="entry name" value="Sc_DH/Rdtase_CS"/>
</dbReference>
<proteinExistence type="inferred from homology"/>
<evidence type="ECO:0000256" key="1">
    <source>
        <dbReference type="ARBA" id="ARBA00006484"/>
    </source>
</evidence>
<protein>
    <recommendedName>
        <fullName evidence="4">3-oxoacyl-[acyl-carrier-protein] reductase</fullName>
    </recommendedName>
</protein>
<evidence type="ECO:0008006" key="4">
    <source>
        <dbReference type="Google" id="ProtNLM"/>
    </source>
</evidence>
<evidence type="ECO:0000256" key="2">
    <source>
        <dbReference type="ARBA" id="ARBA00023002"/>
    </source>
</evidence>
<keyword evidence="2" id="KW-0560">Oxidoreductase</keyword>
<dbReference type="EMBL" id="CADCUW010000512">
    <property type="protein sequence ID" value="CAA9444488.1"/>
    <property type="molecule type" value="Genomic_DNA"/>
</dbReference>
<reference evidence="3" key="1">
    <citation type="submission" date="2020-02" db="EMBL/GenBank/DDBJ databases">
        <authorList>
            <person name="Meier V. D."/>
        </authorList>
    </citation>
    <scope>NUCLEOTIDE SEQUENCE</scope>
    <source>
        <strain evidence="3">AVDCRST_MAG01</strain>
    </source>
</reference>
<dbReference type="PROSITE" id="PS00061">
    <property type="entry name" value="ADH_SHORT"/>
    <property type="match status" value="1"/>
</dbReference>
<accession>A0A6J4QQT1</accession>
<dbReference type="AlphaFoldDB" id="A0A6J4QQT1"/>
<organism evidence="3">
    <name type="scientific">uncultured Rubrobacteraceae bacterium</name>
    <dbReference type="NCBI Taxonomy" id="349277"/>
    <lineage>
        <taxon>Bacteria</taxon>
        <taxon>Bacillati</taxon>
        <taxon>Actinomycetota</taxon>
        <taxon>Rubrobacteria</taxon>
        <taxon>Rubrobacterales</taxon>
        <taxon>Rubrobacteraceae</taxon>
        <taxon>environmental samples</taxon>
    </lineage>
</organism>
<dbReference type="PRINTS" id="PR00081">
    <property type="entry name" value="GDHRDH"/>
</dbReference>
<dbReference type="InterPro" id="IPR036291">
    <property type="entry name" value="NAD(P)-bd_dom_sf"/>
</dbReference>
<dbReference type="PANTHER" id="PTHR24321:SF8">
    <property type="entry name" value="ESTRADIOL 17-BETA-DEHYDROGENASE 8-RELATED"/>
    <property type="match status" value="1"/>
</dbReference>
<gene>
    <name evidence="3" type="ORF">AVDCRST_MAG01-01-3951</name>
</gene>
<dbReference type="SUPFAM" id="SSF51735">
    <property type="entry name" value="NAD(P)-binding Rossmann-fold domains"/>
    <property type="match status" value="1"/>
</dbReference>
<dbReference type="PRINTS" id="PR00080">
    <property type="entry name" value="SDRFAMILY"/>
</dbReference>
<dbReference type="Pfam" id="PF13561">
    <property type="entry name" value="adh_short_C2"/>
    <property type="match status" value="1"/>
</dbReference>
<evidence type="ECO:0000313" key="3">
    <source>
        <dbReference type="EMBL" id="CAA9444488.1"/>
    </source>
</evidence>
<dbReference type="Gene3D" id="3.40.50.720">
    <property type="entry name" value="NAD(P)-binding Rossmann-like Domain"/>
    <property type="match status" value="1"/>
</dbReference>
<dbReference type="PANTHER" id="PTHR24321">
    <property type="entry name" value="DEHYDROGENASES, SHORT CHAIN"/>
    <property type="match status" value="1"/>
</dbReference>
<sequence length="129" mass="13617">KRFQSQGTGGAIVNIGSISAVVGLPEQAVYCASKGAVFQLSRQIAIDYASENIRCNTIGPGSVDGDFLRVYVESQENPEEAEKNILAAHPIGRLADPKEIAEGIMFLISDRASFITGANLQADGGYSAI</sequence>
<comment type="similarity">
    <text evidence="1">Belongs to the short-chain dehydrogenases/reductases (SDR) family.</text>
</comment>
<name>A0A6J4QQT1_9ACTN</name>
<feature type="non-terminal residue" evidence="3">
    <location>
        <position position="1"/>
    </location>
</feature>
<dbReference type="InterPro" id="IPR002347">
    <property type="entry name" value="SDR_fam"/>
</dbReference>
<dbReference type="CDD" id="cd05233">
    <property type="entry name" value="SDR_c"/>
    <property type="match status" value="1"/>
</dbReference>
<dbReference type="GO" id="GO:0016491">
    <property type="term" value="F:oxidoreductase activity"/>
    <property type="evidence" value="ECO:0007669"/>
    <property type="project" value="UniProtKB-KW"/>
</dbReference>